<dbReference type="GO" id="GO:0015768">
    <property type="term" value="P:maltose transport"/>
    <property type="evidence" value="ECO:0007669"/>
    <property type="project" value="TreeGrafter"/>
</dbReference>
<dbReference type="PANTHER" id="PTHR30061:SF50">
    <property type="entry name" value="MALTOSE_MALTODEXTRIN-BINDING PERIPLASMIC PROTEIN"/>
    <property type="match status" value="1"/>
</dbReference>
<evidence type="ECO:0000313" key="5">
    <source>
        <dbReference type="Proteomes" id="UP000198983"/>
    </source>
</evidence>
<gene>
    <name evidence="4" type="ORF">SAMN04489717_4845</name>
</gene>
<name>A0A1H1X8Z2_9ACTN</name>
<dbReference type="PANTHER" id="PTHR30061">
    <property type="entry name" value="MALTOSE-BINDING PERIPLASMIC PROTEIN"/>
    <property type="match status" value="1"/>
</dbReference>
<dbReference type="GO" id="GO:1901982">
    <property type="term" value="F:maltose binding"/>
    <property type="evidence" value="ECO:0007669"/>
    <property type="project" value="TreeGrafter"/>
</dbReference>
<dbReference type="Proteomes" id="UP000198983">
    <property type="component" value="Chromosome I"/>
</dbReference>
<dbReference type="GO" id="GO:0055052">
    <property type="term" value="C:ATP-binding cassette (ABC) transporter complex, substrate-binding subunit-containing"/>
    <property type="evidence" value="ECO:0007669"/>
    <property type="project" value="TreeGrafter"/>
</dbReference>
<keyword evidence="2" id="KW-0813">Transport</keyword>
<dbReference type="PROSITE" id="PS01037">
    <property type="entry name" value="SBP_BACTERIAL_1"/>
    <property type="match status" value="1"/>
</dbReference>
<protein>
    <submittedName>
        <fullName evidence="4">ABC-type glycerol-3-phosphate transport system, substrate-binding protein</fullName>
    </submittedName>
</protein>
<dbReference type="GO" id="GO:0055085">
    <property type="term" value="P:transmembrane transport"/>
    <property type="evidence" value="ECO:0007669"/>
    <property type="project" value="InterPro"/>
</dbReference>
<dbReference type="AlphaFoldDB" id="A0A1H1X8Z2"/>
<dbReference type="EMBL" id="LT629732">
    <property type="protein sequence ID" value="SDT05049.1"/>
    <property type="molecule type" value="Genomic_DNA"/>
</dbReference>
<accession>A0A1H1X8Z2</accession>
<evidence type="ECO:0000256" key="2">
    <source>
        <dbReference type="ARBA" id="ARBA00022448"/>
    </source>
</evidence>
<sequence length="465" mass="51273">MSEKTLNEKTPRGRADMRSRPHRIRRVVLAVLATLLVAGTAGACSGNSSDRKLLVWTQLGGERELKAQNLVIDAFEKANPGVKVQIVPKSGQFTGDSAALIAAVRGNTPPNVYIIDRFTTAQAASVGLFEDLQPRIDKDGENLRSKYLPYAADEATYKGDMYALPFDTDVRGLMYNKTVLRDAGIDPEVLDPKNGPPTIDEVVALGKKMDKKDKRGNYTRMGFIPWDGQAFHATWAIINRAQWFDDKTCELTLNSPGWTKAMQDFADWAKEFNYTRVQTFLATYRPPNQPPTQSPFYTGHIGMAVDGNWSVGSINEYAPKLDYGVTYLPVPKKGDKPLTWAGGFALTMPKGAPNQDLTWKFMKFMAGEQGQRIYAKSASKIPTWQSLVNDKSVTGDQGIFPSMVKFTTSRPPLPVGAQISDSMDAAQQAVLLGDSTPAEALDIAQKRAGPQMKQFCPFKLPTHPE</sequence>
<evidence type="ECO:0000256" key="3">
    <source>
        <dbReference type="ARBA" id="ARBA00022729"/>
    </source>
</evidence>
<reference evidence="4 5" key="1">
    <citation type="submission" date="2016-10" db="EMBL/GenBank/DDBJ databases">
        <authorList>
            <person name="de Groot N.N."/>
        </authorList>
    </citation>
    <scope>NUCLEOTIDE SEQUENCE [LARGE SCALE GENOMIC DNA]</scope>
    <source>
        <strain evidence="4 5">DSM 22024</strain>
    </source>
</reference>
<dbReference type="Gene3D" id="3.40.190.10">
    <property type="entry name" value="Periplasmic binding protein-like II"/>
    <property type="match status" value="1"/>
</dbReference>
<dbReference type="Pfam" id="PF01547">
    <property type="entry name" value="SBP_bac_1"/>
    <property type="match status" value="1"/>
</dbReference>
<dbReference type="SUPFAM" id="SSF53850">
    <property type="entry name" value="Periplasmic binding protein-like II"/>
    <property type="match status" value="1"/>
</dbReference>
<dbReference type="STRING" id="117157.SAMN04489717_4845"/>
<keyword evidence="5" id="KW-1185">Reference proteome</keyword>
<dbReference type="CDD" id="cd14748">
    <property type="entry name" value="PBP2_UgpB"/>
    <property type="match status" value="1"/>
</dbReference>
<evidence type="ECO:0000256" key="1">
    <source>
        <dbReference type="ARBA" id="ARBA00008520"/>
    </source>
</evidence>
<dbReference type="InterPro" id="IPR006061">
    <property type="entry name" value="SBP_1_CS"/>
</dbReference>
<dbReference type="GO" id="GO:0042956">
    <property type="term" value="P:maltodextrin transmembrane transport"/>
    <property type="evidence" value="ECO:0007669"/>
    <property type="project" value="TreeGrafter"/>
</dbReference>
<proteinExistence type="inferred from homology"/>
<keyword evidence="3" id="KW-0732">Signal</keyword>
<organism evidence="4 5">
    <name type="scientific">Actinopolymorpha singaporensis</name>
    <dbReference type="NCBI Taxonomy" id="117157"/>
    <lineage>
        <taxon>Bacteria</taxon>
        <taxon>Bacillati</taxon>
        <taxon>Actinomycetota</taxon>
        <taxon>Actinomycetes</taxon>
        <taxon>Propionibacteriales</taxon>
        <taxon>Actinopolymorphaceae</taxon>
        <taxon>Actinopolymorpha</taxon>
    </lineage>
</organism>
<evidence type="ECO:0000313" key="4">
    <source>
        <dbReference type="EMBL" id="SDT05049.1"/>
    </source>
</evidence>
<comment type="similarity">
    <text evidence="1">Belongs to the bacterial solute-binding protein 1 family.</text>
</comment>
<dbReference type="InterPro" id="IPR006059">
    <property type="entry name" value="SBP"/>
</dbReference>